<evidence type="ECO:0008006" key="3">
    <source>
        <dbReference type="Google" id="ProtNLM"/>
    </source>
</evidence>
<organism evidence="1 2">
    <name type="scientific">Burkholderia ubonensis</name>
    <dbReference type="NCBI Taxonomy" id="101571"/>
    <lineage>
        <taxon>Bacteria</taxon>
        <taxon>Pseudomonadati</taxon>
        <taxon>Pseudomonadota</taxon>
        <taxon>Betaproteobacteria</taxon>
        <taxon>Burkholderiales</taxon>
        <taxon>Burkholderiaceae</taxon>
        <taxon>Burkholderia</taxon>
        <taxon>Burkholderia cepacia complex</taxon>
    </lineage>
</organism>
<proteinExistence type="predicted"/>
<dbReference type="AlphaFoldDB" id="A0A125GBS4"/>
<reference evidence="1 2" key="1">
    <citation type="submission" date="2015-11" db="EMBL/GenBank/DDBJ databases">
        <title>Expanding the genomic diversity of Burkholderia species for the development of highly accurate diagnostics.</title>
        <authorList>
            <person name="Sahl J."/>
            <person name="Keim P."/>
            <person name="Wagner D."/>
        </authorList>
    </citation>
    <scope>NUCLEOTIDE SEQUENCE [LARGE SCALE GENOMIC DNA]</scope>
    <source>
        <strain evidence="1 2">MSMB2167WGS</strain>
    </source>
</reference>
<evidence type="ECO:0000313" key="1">
    <source>
        <dbReference type="EMBL" id="KWE12720.1"/>
    </source>
</evidence>
<sequence length="149" mass="17446">MGMSEGSFSSQYSSSRVILHLARQGIELFLKGAIGAVSEHDSVPMTHDLNRLFMEYRRLYPELRFSFEVPSRFSVSPNFDLFPDDQKKFHSTLDQRHRYPSDRNGNTFATKEVFDPIATLKELEELDRELKILEWARIRPYLRGESEIE</sequence>
<dbReference type="EMBL" id="LPIX01000011">
    <property type="protein sequence ID" value="KWE12720.1"/>
    <property type="molecule type" value="Genomic_DNA"/>
</dbReference>
<gene>
    <name evidence="1" type="ORF">WL73_31485</name>
</gene>
<name>A0A125GBS4_9BURK</name>
<evidence type="ECO:0000313" key="2">
    <source>
        <dbReference type="Proteomes" id="UP000062998"/>
    </source>
</evidence>
<accession>A0A125GBS4</accession>
<comment type="caution">
    <text evidence="1">The sequence shown here is derived from an EMBL/GenBank/DDBJ whole genome shotgun (WGS) entry which is preliminary data.</text>
</comment>
<protein>
    <recommendedName>
        <fullName evidence="3">HEPN domain-containing protein</fullName>
    </recommendedName>
</protein>
<dbReference type="Proteomes" id="UP000062998">
    <property type="component" value="Unassembled WGS sequence"/>
</dbReference>